<proteinExistence type="predicted"/>
<keyword evidence="2" id="KW-0328">Glycosyltransferase</keyword>
<dbReference type="Gene3D" id="3.40.50.2020">
    <property type="match status" value="1"/>
</dbReference>
<accession>A0ABX5ZSD1</accession>
<evidence type="ECO:0000259" key="1">
    <source>
        <dbReference type="Pfam" id="PF00156"/>
    </source>
</evidence>
<dbReference type="RefSeq" id="WP_150155017.1">
    <property type="nucleotide sequence ID" value="NZ_CP043959.1"/>
</dbReference>
<dbReference type="Proteomes" id="UP000324308">
    <property type="component" value="Chromosome"/>
</dbReference>
<dbReference type="Pfam" id="PF00156">
    <property type="entry name" value="Pribosyltran"/>
    <property type="match status" value="1"/>
</dbReference>
<dbReference type="EMBL" id="CP043959">
    <property type="protein sequence ID" value="QER87255.1"/>
    <property type="molecule type" value="Genomic_DNA"/>
</dbReference>
<dbReference type="InterPro" id="IPR029057">
    <property type="entry name" value="PRTase-like"/>
</dbReference>
<feature type="domain" description="Phosphoribosyltransferase" evidence="1">
    <location>
        <begin position="15"/>
        <end position="182"/>
    </location>
</feature>
<dbReference type="InterPro" id="IPR000836">
    <property type="entry name" value="PRTase_dom"/>
</dbReference>
<sequence length="216" mass="23173">MRFRDRRHAGHELAALLRERQDAGALPDPVVLALPRGGVAVGTEVAGALGVPLDVLVVRKVGAPAHEEFAVGAMAGDGVPVYDDESLRSLGLSEADLAPVVERERAELLRRERLYRQGRPAPDLRGRTVVVVDDGLATGATARAALRALRVRDPGRLVLAAPVGSPQGVAALRTEADEVICLHEPAAFMAVGQWYDTFDQLTDEEVLRALREHGHP</sequence>
<name>A0ABX5ZSD1_STRTE</name>
<dbReference type="GO" id="GO:0016757">
    <property type="term" value="F:glycosyltransferase activity"/>
    <property type="evidence" value="ECO:0007669"/>
    <property type="project" value="UniProtKB-KW"/>
</dbReference>
<gene>
    <name evidence="2" type="ORF">F3L20_16345</name>
</gene>
<protein>
    <submittedName>
        <fullName evidence="2">Phosphoribosyltransferase</fullName>
    </submittedName>
</protein>
<organism evidence="2 3">
    <name type="scientific">Streptomyces tendae</name>
    <dbReference type="NCBI Taxonomy" id="1932"/>
    <lineage>
        <taxon>Bacteria</taxon>
        <taxon>Bacillati</taxon>
        <taxon>Actinomycetota</taxon>
        <taxon>Actinomycetes</taxon>
        <taxon>Kitasatosporales</taxon>
        <taxon>Streptomycetaceae</taxon>
        <taxon>Streptomyces</taxon>
    </lineage>
</organism>
<keyword evidence="2" id="KW-0808">Transferase</keyword>
<reference evidence="2 3" key="1">
    <citation type="submission" date="2019-09" db="EMBL/GenBank/DDBJ databases">
        <title>Draft genome sequence of the Ebosin-producing strain Streptomyces sp. 139.</title>
        <authorList>
            <person name="Ai L."/>
            <person name="Geng M."/>
            <person name="Ma M."/>
            <person name="Bai L."/>
        </authorList>
    </citation>
    <scope>NUCLEOTIDE SEQUENCE [LARGE SCALE GENOMIC DNA]</scope>
    <source>
        <strain evidence="2 3">139</strain>
    </source>
</reference>
<dbReference type="Gene3D" id="3.30.1310.20">
    <property type="entry name" value="PRTase-like"/>
    <property type="match status" value="1"/>
</dbReference>
<evidence type="ECO:0000313" key="2">
    <source>
        <dbReference type="EMBL" id="QER87255.1"/>
    </source>
</evidence>
<dbReference type="CDD" id="cd06223">
    <property type="entry name" value="PRTases_typeI"/>
    <property type="match status" value="1"/>
</dbReference>
<keyword evidence="3" id="KW-1185">Reference proteome</keyword>
<dbReference type="SUPFAM" id="SSF53271">
    <property type="entry name" value="PRTase-like"/>
    <property type="match status" value="1"/>
</dbReference>
<evidence type="ECO:0000313" key="3">
    <source>
        <dbReference type="Proteomes" id="UP000324308"/>
    </source>
</evidence>